<evidence type="ECO:0000256" key="1">
    <source>
        <dbReference type="ARBA" id="ARBA00004556"/>
    </source>
</evidence>
<evidence type="ECO:0000256" key="3">
    <source>
        <dbReference type="ARBA" id="ARBA00013064"/>
    </source>
</evidence>
<dbReference type="EC" id="3.1.3.48" evidence="3"/>
<dbReference type="InterPro" id="IPR022778">
    <property type="entry name" value="CDKN3"/>
</dbReference>
<feature type="domain" description="Tyrosine-protein phosphatase" evidence="14">
    <location>
        <begin position="62"/>
        <end position="219"/>
    </location>
</feature>
<organism evidence="16 17">
    <name type="scientific">Chelydra serpentina</name>
    <name type="common">Snapping turtle</name>
    <name type="synonym">Testudo serpentina</name>
    <dbReference type="NCBI Taxonomy" id="8475"/>
    <lineage>
        <taxon>Eukaryota</taxon>
        <taxon>Metazoa</taxon>
        <taxon>Chordata</taxon>
        <taxon>Craniata</taxon>
        <taxon>Vertebrata</taxon>
        <taxon>Euteleostomi</taxon>
        <taxon>Archelosauria</taxon>
        <taxon>Testudinata</taxon>
        <taxon>Testudines</taxon>
        <taxon>Cryptodira</taxon>
        <taxon>Durocryptodira</taxon>
        <taxon>Americhelydia</taxon>
        <taxon>Chelydroidea</taxon>
        <taxon>Chelydridae</taxon>
        <taxon>Chelydra</taxon>
    </lineage>
</organism>
<dbReference type="InterPro" id="IPR000387">
    <property type="entry name" value="Tyr_Pase_dom"/>
</dbReference>
<sequence>RGLFKPVAAAGAGERAGMVNLPGVMQANEFDSSDEEPIQDDQTPFQISWLALSSVYCSQFLGVCSLPGCRFKDVRRNLQKDIEELKRYGTQDIFVLCTRGELSKYRVPNLLDCYQQHGIIVHHHPILDGDTPDIANCFTILEELRGCLESNRKTLIHCYGGLGRSCLIAACLLLQLSDAVEPQEAIESLRDLRGSGAIQTIKQYNYLHDFRENLAAHLSTKDAILRSVSR</sequence>
<evidence type="ECO:0000256" key="2">
    <source>
        <dbReference type="ARBA" id="ARBA00009580"/>
    </source>
</evidence>
<dbReference type="Proteomes" id="UP000765507">
    <property type="component" value="Unassembled WGS sequence"/>
</dbReference>
<evidence type="ECO:0000259" key="14">
    <source>
        <dbReference type="PROSITE" id="PS50054"/>
    </source>
</evidence>
<dbReference type="InterPro" id="IPR050561">
    <property type="entry name" value="PTP"/>
</dbReference>
<dbReference type="PIRSF" id="PIRSF037322">
    <property type="entry name" value="CDKN3"/>
    <property type="match status" value="1"/>
</dbReference>
<evidence type="ECO:0000256" key="6">
    <source>
        <dbReference type="ARBA" id="ARBA00022801"/>
    </source>
</evidence>
<dbReference type="InterPro" id="IPR020422">
    <property type="entry name" value="TYR_PHOSPHATASE_DUAL_dom"/>
</dbReference>
<comment type="subcellular location">
    <subcellularLocation>
        <location evidence="1">Cytoplasm</location>
        <location evidence="1">Perinuclear region</location>
    </subcellularLocation>
</comment>
<reference evidence="16 17" key="1">
    <citation type="journal article" date="2020" name="G3 (Bethesda)">
        <title>Draft Genome of the Common Snapping Turtle, Chelydra serpentina, a Model for Phenotypic Plasticity in Reptiles.</title>
        <authorList>
            <person name="Das D."/>
            <person name="Singh S.K."/>
            <person name="Bierstedt J."/>
            <person name="Erickson A."/>
            <person name="Galli G.L.J."/>
            <person name="Crossley D.A. 2nd"/>
            <person name="Rhen T."/>
        </authorList>
    </citation>
    <scope>NUCLEOTIDE SEQUENCE [LARGE SCALE GENOMIC DNA]</scope>
    <source>
        <strain evidence="16">KW</strain>
    </source>
</reference>
<comment type="similarity">
    <text evidence="2">Belongs to the protein-tyrosine phosphatase family.</text>
</comment>
<protein>
    <recommendedName>
        <fullName evidence="10">Cyclin-dependent kinase inhibitor 3</fullName>
        <ecNumber evidence="4">3.1.3.16</ecNumber>
        <ecNumber evidence="3">3.1.3.48</ecNumber>
    </recommendedName>
    <alternativeName>
        <fullName evidence="12">CDK2-associated dual-specificity phosphatase</fullName>
    </alternativeName>
    <alternativeName>
        <fullName evidence="11">Kinase-associated phosphatase</fullName>
    </alternativeName>
</protein>
<dbReference type="InterPro" id="IPR008425">
    <property type="entry name" value="CDK_inhib_3"/>
</dbReference>
<dbReference type="EC" id="3.1.3.16" evidence="4"/>
<keyword evidence="7" id="KW-0904">Protein phosphatase</keyword>
<dbReference type="InterPro" id="IPR003595">
    <property type="entry name" value="Tyr_Pase_cat"/>
</dbReference>
<proteinExistence type="inferred from homology"/>
<evidence type="ECO:0000256" key="11">
    <source>
        <dbReference type="ARBA" id="ARBA00080894"/>
    </source>
</evidence>
<feature type="domain" description="Tyrosine specific protein phosphatases" evidence="15">
    <location>
        <begin position="138"/>
        <end position="205"/>
    </location>
</feature>
<keyword evidence="6" id="KW-0378">Hydrolase</keyword>
<name>A0A8T1SJ66_CHESE</name>
<feature type="non-terminal residue" evidence="16">
    <location>
        <position position="1"/>
    </location>
</feature>
<evidence type="ECO:0000259" key="15">
    <source>
        <dbReference type="PROSITE" id="PS50056"/>
    </source>
</evidence>
<evidence type="ECO:0000256" key="4">
    <source>
        <dbReference type="ARBA" id="ARBA00013081"/>
    </source>
</evidence>
<keyword evidence="17" id="KW-1185">Reference proteome</keyword>
<dbReference type="CDD" id="cd14505">
    <property type="entry name" value="CDKN3-like"/>
    <property type="match status" value="1"/>
</dbReference>
<evidence type="ECO:0000256" key="13">
    <source>
        <dbReference type="PIRSR" id="PIRSR037322-1"/>
    </source>
</evidence>
<dbReference type="SUPFAM" id="SSF52799">
    <property type="entry name" value="(Phosphotyrosine protein) phosphatases II"/>
    <property type="match status" value="1"/>
</dbReference>
<comment type="subunit">
    <text evidence="9">Interacts with cyclin-dependent kinases such as CDK1, CDK2 and CDK3. Does not interact with CDK4. Interacts (via C-terminus) with phosphorylated CDK2 (via C-terminal helix). Interacts with MS4A3 (via C-terminus); the interaction enhances CDKN3 enzymatic activity.</text>
</comment>
<dbReference type="OrthoDB" id="19045at2759"/>
<dbReference type="PANTHER" id="PTHR23339">
    <property type="entry name" value="TYROSINE SPECIFIC PROTEIN PHOSPHATASE AND DUAL SPECIFICITY PROTEIN PHOSPHATASE"/>
    <property type="match status" value="1"/>
</dbReference>
<accession>A0A8T1SJ66</accession>
<dbReference type="EMBL" id="JAHGAV010000207">
    <property type="protein sequence ID" value="KAG6928673.1"/>
    <property type="molecule type" value="Genomic_DNA"/>
</dbReference>
<dbReference type="PROSITE" id="PS50054">
    <property type="entry name" value="TYR_PHOSPHATASE_DUAL"/>
    <property type="match status" value="1"/>
</dbReference>
<dbReference type="PROSITE" id="PS50056">
    <property type="entry name" value="TYR_PHOSPHATASE_2"/>
    <property type="match status" value="1"/>
</dbReference>
<dbReference type="GO" id="GO:0004725">
    <property type="term" value="F:protein tyrosine phosphatase activity"/>
    <property type="evidence" value="ECO:0007669"/>
    <property type="project" value="UniProtKB-EC"/>
</dbReference>
<evidence type="ECO:0000313" key="17">
    <source>
        <dbReference type="Proteomes" id="UP000765507"/>
    </source>
</evidence>
<dbReference type="GO" id="GO:0048471">
    <property type="term" value="C:perinuclear region of cytoplasm"/>
    <property type="evidence" value="ECO:0007669"/>
    <property type="project" value="UniProtKB-SubCell"/>
</dbReference>
<comment type="caution">
    <text evidence="16">The sequence shown here is derived from an EMBL/GenBank/DDBJ whole genome shotgun (WGS) entry which is preliminary data.</text>
</comment>
<gene>
    <name evidence="16" type="primary">CDKN3</name>
    <name evidence="16" type="ORF">G0U57_007667</name>
</gene>
<evidence type="ECO:0000256" key="7">
    <source>
        <dbReference type="ARBA" id="ARBA00022912"/>
    </source>
</evidence>
<dbReference type="AlphaFoldDB" id="A0A8T1SJ66"/>
<dbReference type="Gene3D" id="3.90.190.10">
    <property type="entry name" value="Protein tyrosine phosphatase superfamily"/>
    <property type="match status" value="1"/>
</dbReference>
<keyword evidence="8" id="KW-0131">Cell cycle</keyword>
<keyword evidence="5" id="KW-0963">Cytoplasm</keyword>
<evidence type="ECO:0000256" key="9">
    <source>
        <dbReference type="ARBA" id="ARBA00064980"/>
    </source>
</evidence>
<feature type="active site" description="Phosphocysteine intermediate" evidence="13">
    <location>
        <position position="158"/>
    </location>
</feature>
<dbReference type="SMART" id="SM00404">
    <property type="entry name" value="PTPc_motif"/>
    <property type="match status" value="1"/>
</dbReference>
<evidence type="ECO:0000313" key="16">
    <source>
        <dbReference type="EMBL" id="KAG6928673.1"/>
    </source>
</evidence>
<dbReference type="FunFam" id="3.90.190.10:FF:000046">
    <property type="entry name" value="Cyclin-dependent kinase inhibitor 3"/>
    <property type="match status" value="1"/>
</dbReference>
<dbReference type="Pfam" id="PF05706">
    <property type="entry name" value="CDKN3"/>
    <property type="match status" value="1"/>
</dbReference>
<evidence type="ECO:0000256" key="5">
    <source>
        <dbReference type="ARBA" id="ARBA00022490"/>
    </source>
</evidence>
<evidence type="ECO:0000256" key="10">
    <source>
        <dbReference type="ARBA" id="ARBA00067397"/>
    </source>
</evidence>
<evidence type="ECO:0000256" key="8">
    <source>
        <dbReference type="ARBA" id="ARBA00023306"/>
    </source>
</evidence>
<evidence type="ECO:0000256" key="12">
    <source>
        <dbReference type="ARBA" id="ARBA00082005"/>
    </source>
</evidence>
<dbReference type="GO" id="GO:0004722">
    <property type="term" value="F:protein serine/threonine phosphatase activity"/>
    <property type="evidence" value="ECO:0007669"/>
    <property type="project" value="UniProtKB-EC"/>
</dbReference>
<dbReference type="InterPro" id="IPR029021">
    <property type="entry name" value="Prot-tyrosine_phosphatase-like"/>
</dbReference>